<protein>
    <submittedName>
        <fullName evidence="2">Uncharacterized protein</fullName>
    </submittedName>
</protein>
<dbReference type="Proteomes" id="UP000242715">
    <property type="component" value="Unassembled WGS sequence"/>
</dbReference>
<keyword evidence="3" id="KW-1185">Reference proteome</keyword>
<feature type="compositionally biased region" description="Pro residues" evidence="1">
    <location>
        <begin position="47"/>
        <end position="71"/>
    </location>
</feature>
<organism evidence="2 3">
    <name type="scientific">Trifolium subterraneum</name>
    <name type="common">Subterranean clover</name>
    <dbReference type="NCBI Taxonomy" id="3900"/>
    <lineage>
        <taxon>Eukaryota</taxon>
        <taxon>Viridiplantae</taxon>
        <taxon>Streptophyta</taxon>
        <taxon>Embryophyta</taxon>
        <taxon>Tracheophyta</taxon>
        <taxon>Spermatophyta</taxon>
        <taxon>Magnoliopsida</taxon>
        <taxon>eudicotyledons</taxon>
        <taxon>Gunneridae</taxon>
        <taxon>Pentapetalae</taxon>
        <taxon>rosids</taxon>
        <taxon>fabids</taxon>
        <taxon>Fabales</taxon>
        <taxon>Fabaceae</taxon>
        <taxon>Papilionoideae</taxon>
        <taxon>50 kb inversion clade</taxon>
        <taxon>NPAAA clade</taxon>
        <taxon>Hologalegina</taxon>
        <taxon>IRL clade</taxon>
        <taxon>Trifolieae</taxon>
        <taxon>Trifolium</taxon>
    </lineage>
</organism>
<sequence length="90" mass="9867">MPCPPYQGYHNPYYPHFSQPPYYPPPPVPYQFPPPPPSAGPFWAPTQPQPPPPPPVYGYGPPPPPPAPNLPPQHVSAEETSSGQNRCAMM</sequence>
<gene>
    <name evidence="2" type="ORF">TSUD_165880</name>
</gene>
<dbReference type="AlphaFoldDB" id="A0A2Z6MU61"/>
<reference evidence="3" key="1">
    <citation type="journal article" date="2017" name="Front. Plant Sci.">
        <title>Climate Clever Clovers: New Paradigm to Reduce the Environmental Footprint of Ruminants by Breeding Low Methanogenic Forages Utilizing Haplotype Variation.</title>
        <authorList>
            <person name="Kaur P."/>
            <person name="Appels R."/>
            <person name="Bayer P.E."/>
            <person name="Keeble-Gagnere G."/>
            <person name="Wang J."/>
            <person name="Hirakawa H."/>
            <person name="Shirasawa K."/>
            <person name="Vercoe P."/>
            <person name="Stefanova K."/>
            <person name="Durmic Z."/>
            <person name="Nichols P."/>
            <person name="Revell C."/>
            <person name="Isobe S.N."/>
            <person name="Edwards D."/>
            <person name="Erskine W."/>
        </authorList>
    </citation>
    <scope>NUCLEOTIDE SEQUENCE [LARGE SCALE GENOMIC DNA]</scope>
    <source>
        <strain evidence="3">cv. Daliak</strain>
    </source>
</reference>
<evidence type="ECO:0000313" key="3">
    <source>
        <dbReference type="Proteomes" id="UP000242715"/>
    </source>
</evidence>
<feature type="compositionally biased region" description="Polar residues" evidence="1">
    <location>
        <begin position="78"/>
        <end position="90"/>
    </location>
</feature>
<evidence type="ECO:0000256" key="1">
    <source>
        <dbReference type="SAM" id="MobiDB-lite"/>
    </source>
</evidence>
<accession>A0A2Z6MU61</accession>
<name>A0A2Z6MU61_TRISU</name>
<proteinExistence type="predicted"/>
<evidence type="ECO:0000313" key="2">
    <source>
        <dbReference type="EMBL" id="GAU33323.1"/>
    </source>
</evidence>
<dbReference type="EMBL" id="DF973522">
    <property type="protein sequence ID" value="GAU33323.1"/>
    <property type="molecule type" value="Genomic_DNA"/>
</dbReference>
<feature type="region of interest" description="Disordered" evidence="1">
    <location>
        <begin position="36"/>
        <end position="90"/>
    </location>
</feature>